<dbReference type="Ensembl" id="ENSLBET00000036501.1">
    <property type="protein sequence ID" value="ENSLBEP00000035007.1"/>
    <property type="gene ID" value="ENSLBEG00000026295.1"/>
</dbReference>
<dbReference type="RefSeq" id="XP_020499597.1">
    <property type="nucleotide sequence ID" value="XM_020643941.3"/>
</dbReference>
<dbReference type="InterPro" id="IPR036291">
    <property type="entry name" value="NAD(P)-bd_dom_sf"/>
</dbReference>
<dbReference type="PANTHER" id="PTHR15020:SF50">
    <property type="entry name" value="UPF0659 PROTEIN YMR090W"/>
    <property type="match status" value="1"/>
</dbReference>
<dbReference type="GeneTree" id="ENSGT00390000014810"/>
<dbReference type="GO" id="GO:0003824">
    <property type="term" value="F:catalytic activity"/>
    <property type="evidence" value="ECO:0007669"/>
    <property type="project" value="UniProtKB-ARBA"/>
</dbReference>
<dbReference type="RefSeq" id="XP_020499598.1">
    <property type="nucleotide sequence ID" value="XM_020643942.3"/>
</dbReference>
<reference evidence="2" key="1">
    <citation type="submission" date="2025-05" db="UniProtKB">
        <authorList>
            <consortium name="Ensembl"/>
        </authorList>
    </citation>
    <scope>IDENTIFICATION</scope>
</reference>
<dbReference type="STRING" id="56723.ENSLBEP00000034998"/>
<name>A0A3Q3GWX6_9LABR</name>
<dbReference type="Gene3D" id="3.40.50.720">
    <property type="entry name" value="NAD(P)-binding Rossmann-like Domain"/>
    <property type="match status" value="1"/>
</dbReference>
<accession>A0A3Q3GWX6</accession>
<dbReference type="PANTHER" id="PTHR15020">
    <property type="entry name" value="FLAVIN REDUCTASE-RELATED"/>
    <property type="match status" value="1"/>
</dbReference>
<organism evidence="2 3">
    <name type="scientific">Labrus bergylta</name>
    <name type="common">ballan wrasse</name>
    <dbReference type="NCBI Taxonomy" id="56723"/>
    <lineage>
        <taxon>Eukaryota</taxon>
        <taxon>Metazoa</taxon>
        <taxon>Chordata</taxon>
        <taxon>Craniata</taxon>
        <taxon>Vertebrata</taxon>
        <taxon>Euteleostomi</taxon>
        <taxon>Actinopterygii</taxon>
        <taxon>Neopterygii</taxon>
        <taxon>Teleostei</taxon>
        <taxon>Neoteleostei</taxon>
        <taxon>Acanthomorphata</taxon>
        <taxon>Eupercaria</taxon>
        <taxon>Labriformes</taxon>
        <taxon>Labridae</taxon>
        <taxon>Labrus</taxon>
    </lineage>
</organism>
<protein>
    <submittedName>
        <fullName evidence="2">Flavin reductase (NADPH)-like</fullName>
    </submittedName>
</protein>
<feature type="domain" description="NAD(P)-binding" evidence="1">
    <location>
        <begin position="7"/>
        <end position="206"/>
    </location>
</feature>
<dbReference type="GeneID" id="109991612"/>
<evidence type="ECO:0000259" key="1">
    <source>
        <dbReference type="Pfam" id="PF13460"/>
    </source>
</evidence>
<dbReference type="SUPFAM" id="SSF51735">
    <property type="entry name" value="NAD(P)-binding Rossmann-fold domains"/>
    <property type="match status" value="1"/>
</dbReference>
<evidence type="ECO:0000313" key="3">
    <source>
        <dbReference type="Proteomes" id="UP000261660"/>
    </source>
</evidence>
<dbReference type="Proteomes" id="UP000261660">
    <property type="component" value="Unplaced"/>
</dbReference>
<dbReference type="AlphaFoldDB" id="A0A3Q3GWX6"/>
<dbReference type="InterPro" id="IPR016040">
    <property type="entry name" value="NAD(P)-bd_dom"/>
</dbReference>
<dbReference type="CDD" id="cd05244">
    <property type="entry name" value="BVR-B_like_SDR_a"/>
    <property type="match status" value="1"/>
</dbReference>
<evidence type="ECO:0000313" key="2">
    <source>
        <dbReference type="Ensembl" id="ENSLBEP00000034998.1"/>
    </source>
</evidence>
<proteinExistence type="predicted"/>
<dbReference type="Ensembl" id="ENSLBET00000036492.1">
    <property type="protein sequence ID" value="ENSLBEP00000034998.1"/>
    <property type="gene ID" value="ENSLBEG00000026295.1"/>
</dbReference>
<sequence>MKIAVLGATGQTGQYLVNQALQQGHTVTAVVRNPARLTVHHDNLKVVEADIFSADSLKPHFKGQDVIMSCLGFPASFFSAVTGYTLSMKGVISAMQEARVSRIITMTSWYTEPDSGTKSSYLIRFLLLPMIRSVLTNMYEMEQILQKTGDINWTVVRPPGLKNLPASAQEFLTQEGYFVPDNSGNPVGSAVARGDVARFMLSLLNSNAWVKKGVAITTK</sequence>
<dbReference type="Pfam" id="PF13460">
    <property type="entry name" value="NAD_binding_10"/>
    <property type="match status" value="1"/>
</dbReference>
<keyword evidence="3" id="KW-1185">Reference proteome</keyword>